<comment type="subcellular location">
    <subcellularLocation>
        <location evidence="1 7">Cell membrane</location>
        <topology evidence="1 7">Multi-pass membrane protein</topology>
    </subcellularLocation>
</comment>
<feature type="transmembrane region" description="Helical" evidence="7">
    <location>
        <begin position="12"/>
        <end position="33"/>
    </location>
</feature>
<dbReference type="InterPro" id="IPR000515">
    <property type="entry name" value="MetI-like"/>
</dbReference>
<dbReference type="Gene3D" id="1.10.3720.10">
    <property type="entry name" value="MetI-like"/>
    <property type="match status" value="1"/>
</dbReference>
<evidence type="ECO:0000256" key="7">
    <source>
        <dbReference type="RuleBase" id="RU363032"/>
    </source>
</evidence>
<dbReference type="InterPro" id="IPR050366">
    <property type="entry name" value="BP-dependent_transpt_permease"/>
</dbReference>
<dbReference type="Proteomes" id="UP000294194">
    <property type="component" value="Unassembled WGS sequence"/>
</dbReference>
<dbReference type="EMBL" id="SISG01000001">
    <property type="protein sequence ID" value="TBN57060.1"/>
    <property type="molecule type" value="Genomic_DNA"/>
</dbReference>
<accession>A0A4Q9GXQ4</accession>
<feature type="domain" description="ABC transmembrane type-1" evidence="8">
    <location>
        <begin position="77"/>
        <end position="266"/>
    </location>
</feature>
<keyword evidence="10" id="KW-1185">Reference proteome</keyword>
<evidence type="ECO:0000313" key="9">
    <source>
        <dbReference type="EMBL" id="TBN57060.1"/>
    </source>
</evidence>
<dbReference type="CDD" id="cd06261">
    <property type="entry name" value="TM_PBP2"/>
    <property type="match status" value="1"/>
</dbReference>
<evidence type="ECO:0000256" key="6">
    <source>
        <dbReference type="ARBA" id="ARBA00023136"/>
    </source>
</evidence>
<dbReference type="GO" id="GO:0055085">
    <property type="term" value="P:transmembrane transport"/>
    <property type="evidence" value="ECO:0007669"/>
    <property type="project" value="InterPro"/>
</dbReference>
<evidence type="ECO:0000256" key="2">
    <source>
        <dbReference type="ARBA" id="ARBA00022448"/>
    </source>
</evidence>
<keyword evidence="6 7" id="KW-0472">Membrane</keyword>
<proteinExistence type="inferred from homology"/>
<protein>
    <submittedName>
        <fullName evidence="9">ABC transporter permease</fullName>
    </submittedName>
</protein>
<evidence type="ECO:0000256" key="4">
    <source>
        <dbReference type="ARBA" id="ARBA00022692"/>
    </source>
</evidence>
<feature type="transmembrane region" description="Helical" evidence="7">
    <location>
        <begin position="244"/>
        <end position="265"/>
    </location>
</feature>
<feature type="transmembrane region" description="Helical" evidence="7">
    <location>
        <begin position="198"/>
        <end position="224"/>
    </location>
</feature>
<dbReference type="PROSITE" id="PS50928">
    <property type="entry name" value="ABC_TM1"/>
    <property type="match status" value="1"/>
</dbReference>
<evidence type="ECO:0000256" key="3">
    <source>
        <dbReference type="ARBA" id="ARBA00022475"/>
    </source>
</evidence>
<keyword evidence="2 7" id="KW-0813">Transport</keyword>
<feature type="transmembrane region" description="Helical" evidence="7">
    <location>
        <begin position="142"/>
        <end position="158"/>
    </location>
</feature>
<feature type="transmembrane region" description="Helical" evidence="7">
    <location>
        <begin position="79"/>
        <end position="104"/>
    </location>
</feature>
<gene>
    <name evidence="9" type="ORF">EYE40_06400</name>
</gene>
<dbReference type="SUPFAM" id="SSF161098">
    <property type="entry name" value="MetI-like"/>
    <property type="match status" value="1"/>
</dbReference>
<dbReference type="PANTHER" id="PTHR43386">
    <property type="entry name" value="OLIGOPEPTIDE TRANSPORT SYSTEM PERMEASE PROTEIN APPC"/>
    <property type="match status" value="1"/>
</dbReference>
<feature type="transmembrane region" description="Helical" evidence="7">
    <location>
        <begin position="116"/>
        <end position="136"/>
    </location>
</feature>
<comment type="similarity">
    <text evidence="7">Belongs to the binding-protein-dependent transport system permease family.</text>
</comment>
<dbReference type="GO" id="GO:0005886">
    <property type="term" value="C:plasma membrane"/>
    <property type="evidence" value="ECO:0007669"/>
    <property type="project" value="UniProtKB-SubCell"/>
</dbReference>
<dbReference type="InterPro" id="IPR035906">
    <property type="entry name" value="MetI-like_sf"/>
</dbReference>
<comment type="caution">
    <text evidence="9">The sequence shown here is derived from an EMBL/GenBank/DDBJ whole genome shotgun (WGS) entry which is preliminary data.</text>
</comment>
<reference evidence="10" key="1">
    <citation type="submission" date="2019-02" db="EMBL/GenBank/DDBJ databases">
        <title>Glaciihabitans arcticus sp. nov., a psychrotolerant bacterium isolated from polar soil.</title>
        <authorList>
            <person name="Dahal R.H."/>
        </authorList>
    </citation>
    <scope>NUCLEOTIDE SEQUENCE [LARGE SCALE GENOMIC DNA]</scope>
    <source>
        <strain evidence="10">RP-3-7</strain>
    </source>
</reference>
<evidence type="ECO:0000256" key="1">
    <source>
        <dbReference type="ARBA" id="ARBA00004651"/>
    </source>
</evidence>
<evidence type="ECO:0000313" key="10">
    <source>
        <dbReference type="Proteomes" id="UP000294194"/>
    </source>
</evidence>
<dbReference type="RefSeq" id="WP_130981171.1">
    <property type="nucleotide sequence ID" value="NZ_SISG01000001.1"/>
</dbReference>
<sequence length="277" mass="28501">MTVLVARRTRRPAAPGVVIASIFLGLLLFAALFPTLVTPIDPLRAQISDALQGPSAEHLFGTDQSGRDVFARVVHGARYSLAVGFGASLIALAAGLLIGLVSGLSPKPVDTVIGRIIVIGMAFPEFLVALLVIAIIGPGPSSLVIAIALAATPAYARIARSQTLVVSRASYVTAAVSLGVPRWRSVLRHVLPNTLGPLLVMATIGVGTAIVSAAGLSFLGLGPAAPTPEWGVILAEGRNLLDRAPWVALFPGLVITATVISTSVVGRRLRGGARAAR</sequence>
<organism evidence="9 10">
    <name type="scientific">Glaciihabitans arcticus</name>
    <dbReference type="NCBI Taxonomy" id="2668039"/>
    <lineage>
        <taxon>Bacteria</taxon>
        <taxon>Bacillati</taxon>
        <taxon>Actinomycetota</taxon>
        <taxon>Actinomycetes</taxon>
        <taxon>Micrococcales</taxon>
        <taxon>Microbacteriaceae</taxon>
        <taxon>Glaciihabitans</taxon>
    </lineage>
</organism>
<evidence type="ECO:0000259" key="8">
    <source>
        <dbReference type="PROSITE" id="PS50928"/>
    </source>
</evidence>
<keyword evidence="5 7" id="KW-1133">Transmembrane helix</keyword>
<dbReference type="AlphaFoldDB" id="A0A4Q9GXQ4"/>
<dbReference type="Pfam" id="PF00528">
    <property type="entry name" value="BPD_transp_1"/>
    <property type="match status" value="1"/>
</dbReference>
<dbReference type="PANTHER" id="PTHR43386:SF25">
    <property type="entry name" value="PEPTIDE ABC TRANSPORTER PERMEASE PROTEIN"/>
    <property type="match status" value="1"/>
</dbReference>
<keyword evidence="4 7" id="KW-0812">Transmembrane</keyword>
<keyword evidence="3" id="KW-1003">Cell membrane</keyword>
<evidence type="ECO:0000256" key="5">
    <source>
        <dbReference type="ARBA" id="ARBA00022989"/>
    </source>
</evidence>
<name>A0A4Q9GXQ4_9MICO</name>